<dbReference type="CDD" id="cd20070">
    <property type="entry name" value="5TM_YidC_Alb3"/>
    <property type="match status" value="1"/>
</dbReference>
<comment type="function">
    <text evidence="13">Required for the insertion and/or proper folding and/or complex formation of integral membrane proteins into the membrane. Involved in integration of membrane proteins that insert both dependently and independently of the Sec translocase complex, as well as at least some lipoproteins. Aids folding of multispanning membrane proteins.</text>
</comment>
<dbReference type="InterPro" id="IPR047196">
    <property type="entry name" value="YidC_ALB_C"/>
</dbReference>
<evidence type="ECO:0000256" key="8">
    <source>
        <dbReference type="ARBA" id="ARBA00022989"/>
    </source>
</evidence>
<dbReference type="Pfam" id="PF14849">
    <property type="entry name" value="YidC_periplas"/>
    <property type="match status" value="1"/>
</dbReference>
<feature type="transmembrane region" description="Helical" evidence="13">
    <location>
        <begin position="498"/>
        <end position="519"/>
    </location>
</feature>
<dbReference type="InterPro" id="IPR038221">
    <property type="entry name" value="YidC_periplasmic_sf"/>
</dbReference>
<comment type="similarity">
    <text evidence="2 13">Belongs to the OXA1/ALB3/YidC family. Type 1 subfamily.</text>
</comment>
<evidence type="ECO:0000259" key="15">
    <source>
        <dbReference type="Pfam" id="PF14849"/>
    </source>
</evidence>
<evidence type="ECO:0000256" key="11">
    <source>
        <dbReference type="ARBA" id="ARBA00033245"/>
    </source>
</evidence>
<keyword evidence="9 13" id="KW-0472">Membrane</keyword>
<proteinExistence type="inferred from homology"/>
<dbReference type="PANTHER" id="PTHR12428:SF65">
    <property type="entry name" value="CYTOCHROME C OXIDASE ASSEMBLY PROTEIN COX18, MITOCHONDRIAL"/>
    <property type="match status" value="1"/>
</dbReference>
<dbReference type="GO" id="GO:0015031">
    <property type="term" value="P:protein transport"/>
    <property type="evidence" value="ECO:0007669"/>
    <property type="project" value="UniProtKB-KW"/>
</dbReference>
<dbReference type="InterPro" id="IPR001708">
    <property type="entry name" value="YidC/ALB3/OXA1/COX18"/>
</dbReference>
<keyword evidence="6 13" id="KW-0812">Transmembrane</keyword>
<comment type="subcellular location">
    <subcellularLocation>
        <location evidence="1">Cell inner membrane</location>
        <topology evidence="1">Multi-pass membrane protein</topology>
    </subcellularLocation>
    <subcellularLocation>
        <location evidence="13">Cell membrane</location>
        <topology evidence="13">Multi-pass membrane protein</topology>
    </subcellularLocation>
</comment>
<evidence type="ECO:0000259" key="14">
    <source>
        <dbReference type="Pfam" id="PF02096"/>
    </source>
</evidence>
<evidence type="ECO:0000256" key="7">
    <source>
        <dbReference type="ARBA" id="ARBA00022927"/>
    </source>
</evidence>
<keyword evidence="10 13" id="KW-0143">Chaperone</keyword>
<dbReference type="Gene3D" id="2.70.98.90">
    <property type="match status" value="1"/>
</dbReference>
<dbReference type="InterPro" id="IPR028055">
    <property type="entry name" value="YidC/Oxa/ALB_C"/>
</dbReference>
<protein>
    <recommendedName>
        <fullName evidence="3 13">Membrane protein insertase YidC</fullName>
    </recommendedName>
    <alternativeName>
        <fullName evidence="12 13">Foldase YidC</fullName>
    </alternativeName>
    <alternativeName>
        <fullName evidence="11 13">Membrane integrase YidC</fullName>
    </alternativeName>
    <alternativeName>
        <fullName evidence="13">Membrane protein YidC</fullName>
    </alternativeName>
</protein>
<sequence>MNQTRNFLLFALLAVAYLLFMAWENDHAPKPAPTPAATASQAVPTSADGSVPAAMAVASSAAPSSTAATVATHEPSAPASAQLITVDTDVLHLTIDTRGGSLVHAELLAYPQQAPTHKNPTPPPVVLLDNSPTHYFVAQNGLVSSSDTAPADQPNHLALFHSEKTSYTLAPGQDELQVALTWRDAAGLAVTKTYTFKRGSYVVDLSQRIDNGGNTPWQGNAYQQLQRIAPPKPSSWFSHYTDPEQRSFIGAAWYTGEKFEKLGFKDFGEKKDALDSEIKGGWAAMLRLYFVTAWIPPASQTNHYVTQTIDPDSAHPRYLIRTMSPTLNVAAGQSLTTEARLYVGPNRQGTLDAIAPGLDLTIDYGMFKAIAVPMHWILSQFHAITRNWGVAIILLVLLIKGLTWKLTAMQYRSSARMRKLTPRLQALKERYGDDRQKMQQATMELYKKEKVNPMGGCLPVLITLPVFYGLFFVLEYSLELRHAPFLWIPDLSAPDPWYILPIIYAIVMLGTQWLNPVAAGMDPTQAKMMKVMPLLFTVMFAFFPAGLCLYYAVNGLVGLGQQWWVTHHIDREGEVRAKAA</sequence>
<dbReference type="InterPro" id="IPR028053">
    <property type="entry name" value="Membr_insert_YidC_N"/>
</dbReference>
<dbReference type="NCBIfam" id="TIGR03593">
    <property type="entry name" value="yidC_nterm"/>
    <property type="match status" value="1"/>
</dbReference>
<feature type="transmembrane region" description="Helical" evidence="13">
    <location>
        <begin position="388"/>
        <end position="408"/>
    </location>
</feature>
<evidence type="ECO:0000313" key="16">
    <source>
        <dbReference type="EMBL" id="XIA18120.1"/>
    </source>
</evidence>
<dbReference type="InterPro" id="IPR019998">
    <property type="entry name" value="Membr_insert_YidC"/>
</dbReference>
<keyword evidence="5 13" id="KW-1003">Cell membrane</keyword>
<dbReference type="NCBIfam" id="NF002352">
    <property type="entry name" value="PRK01318.1-3"/>
    <property type="match status" value="1"/>
</dbReference>
<organism evidence="16">
    <name type="scientific">Rhodanobacter sp. FW102-FHT14D07</name>
    <dbReference type="NCBI Taxonomy" id="3351462"/>
    <lineage>
        <taxon>Bacteria</taxon>
        <taxon>Pseudomonadati</taxon>
        <taxon>Pseudomonadota</taxon>
        <taxon>Gammaproteobacteria</taxon>
        <taxon>Lysobacterales</taxon>
        <taxon>Rhodanobacteraceae</taxon>
        <taxon>Rhodanobacter</taxon>
    </lineage>
</organism>
<keyword evidence="8 13" id="KW-1133">Transmembrane helix</keyword>
<name>A0AB74UUT6_9GAMM</name>
<dbReference type="GO" id="GO:0032977">
    <property type="term" value="F:membrane insertase activity"/>
    <property type="evidence" value="ECO:0007669"/>
    <property type="project" value="InterPro"/>
</dbReference>
<feature type="domain" description="Membrane insertase YidC/Oxa/ALB C-terminal" evidence="14">
    <location>
        <begin position="388"/>
        <end position="566"/>
    </location>
</feature>
<dbReference type="PRINTS" id="PR01900">
    <property type="entry name" value="YIDCPROTEIN"/>
</dbReference>
<evidence type="ECO:0000256" key="5">
    <source>
        <dbReference type="ARBA" id="ARBA00022475"/>
    </source>
</evidence>
<dbReference type="PANTHER" id="PTHR12428">
    <property type="entry name" value="OXA1"/>
    <property type="match status" value="1"/>
</dbReference>
<comment type="subunit">
    <text evidence="13">Interacts with the Sec translocase complex via SecD. Specifically interacts with transmembrane segments of nascent integral membrane proteins during membrane integration.</text>
</comment>
<dbReference type="AlphaFoldDB" id="A0AB74UUT6"/>
<evidence type="ECO:0000256" key="4">
    <source>
        <dbReference type="ARBA" id="ARBA00022448"/>
    </source>
</evidence>
<evidence type="ECO:0000256" key="6">
    <source>
        <dbReference type="ARBA" id="ARBA00022692"/>
    </source>
</evidence>
<feature type="domain" description="Membrane insertase YidC N-terminal" evidence="15">
    <location>
        <begin position="84"/>
        <end position="377"/>
    </location>
</feature>
<evidence type="ECO:0000256" key="1">
    <source>
        <dbReference type="ARBA" id="ARBA00004429"/>
    </source>
</evidence>
<evidence type="ECO:0000256" key="2">
    <source>
        <dbReference type="ARBA" id="ARBA00010527"/>
    </source>
</evidence>
<dbReference type="NCBIfam" id="TIGR03592">
    <property type="entry name" value="yidC_oxa1_cterm"/>
    <property type="match status" value="1"/>
</dbReference>
<dbReference type="GO" id="GO:0005886">
    <property type="term" value="C:plasma membrane"/>
    <property type="evidence" value="ECO:0007669"/>
    <property type="project" value="UniProtKB-SubCell"/>
</dbReference>
<evidence type="ECO:0000256" key="13">
    <source>
        <dbReference type="HAMAP-Rule" id="MF_01810"/>
    </source>
</evidence>
<dbReference type="HAMAP" id="MF_01810">
    <property type="entry name" value="YidC_type1"/>
    <property type="match status" value="1"/>
</dbReference>
<accession>A0AB74UUT6</accession>
<dbReference type="RefSeq" id="WP_395120767.1">
    <property type="nucleotide sequence ID" value="NZ_CP170721.1"/>
</dbReference>
<dbReference type="CDD" id="cd19961">
    <property type="entry name" value="EcYidC-like_peri"/>
    <property type="match status" value="1"/>
</dbReference>
<evidence type="ECO:0000256" key="12">
    <source>
        <dbReference type="ARBA" id="ARBA00033342"/>
    </source>
</evidence>
<keyword evidence="7 13" id="KW-0653">Protein transport</keyword>
<keyword evidence="4 13" id="KW-0813">Transport</keyword>
<gene>
    <name evidence="13 16" type="primary">yidC</name>
    <name evidence="16" type="ORF">ACFYG5_16375</name>
</gene>
<evidence type="ECO:0000256" key="9">
    <source>
        <dbReference type="ARBA" id="ARBA00023136"/>
    </source>
</evidence>
<dbReference type="GO" id="GO:0051205">
    <property type="term" value="P:protein insertion into membrane"/>
    <property type="evidence" value="ECO:0007669"/>
    <property type="project" value="TreeGrafter"/>
</dbReference>
<dbReference type="PRINTS" id="PR00701">
    <property type="entry name" value="60KDINNERMP"/>
</dbReference>
<dbReference type="EMBL" id="CP170721">
    <property type="protein sequence ID" value="XIA18120.1"/>
    <property type="molecule type" value="Genomic_DNA"/>
</dbReference>
<evidence type="ECO:0000256" key="10">
    <source>
        <dbReference type="ARBA" id="ARBA00023186"/>
    </source>
</evidence>
<dbReference type="Pfam" id="PF02096">
    <property type="entry name" value="60KD_IMP"/>
    <property type="match status" value="1"/>
</dbReference>
<feature type="transmembrane region" description="Helical" evidence="13">
    <location>
        <begin position="531"/>
        <end position="553"/>
    </location>
</feature>
<reference evidence="16" key="1">
    <citation type="submission" date="2024-10" db="EMBL/GenBank/DDBJ databases">
        <authorList>
            <person name="Lesea H.P."/>
            <person name="Kuehl J.V."/>
            <person name="Chandonia J.-M."/>
        </authorList>
    </citation>
    <scope>NUCLEOTIDE SEQUENCE</scope>
    <source>
        <strain evidence="16">FW102-FHT14D07</strain>
    </source>
</reference>
<feature type="transmembrane region" description="Helical" evidence="13">
    <location>
        <begin position="457"/>
        <end position="478"/>
    </location>
</feature>
<evidence type="ECO:0000256" key="3">
    <source>
        <dbReference type="ARBA" id="ARBA00015325"/>
    </source>
</evidence>